<dbReference type="GO" id="GO:2001070">
    <property type="term" value="F:starch binding"/>
    <property type="evidence" value="ECO:0007669"/>
    <property type="project" value="InterPro"/>
</dbReference>
<name>A0A6P5YPJ7_DURZI</name>
<dbReference type="RefSeq" id="XP_022742215.1">
    <property type="nucleotide sequence ID" value="XM_022886480.1"/>
</dbReference>
<dbReference type="PANTHER" id="PTHR15048:SF0">
    <property type="entry name" value="STARCH-BINDING DOMAIN-CONTAINING PROTEIN 1"/>
    <property type="match status" value="1"/>
</dbReference>
<dbReference type="SMART" id="SM01065">
    <property type="entry name" value="CBM_2"/>
    <property type="match status" value="1"/>
</dbReference>
<dbReference type="GO" id="GO:0016020">
    <property type="term" value="C:membrane"/>
    <property type="evidence" value="ECO:0007669"/>
    <property type="project" value="TreeGrafter"/>
</dbReference>
<reference evidence="4" key="1">
    <citation type="submission" date="2025-08" db="UniProtKB">
        <authorList>
            <consortium name="RefSeq"/>
        </authorList>
    </citation>
    <scope>IDENTIFICATION</scope>
    <source>
        <tissue evidence="4">Fruit stalk</tissue>
    </source>
</reference>
<gene>
    <name evidence="4" type="primary">LOC111293645</name>
</gene>
<dbReference type="FunFam" id="2.60.40.10:FF:000552">
    <property type="entry name" value="Related to glucoamylase"/>
    <property type="match status" value="1"/>
</dbReference>
<evidence type="ECO:0000313" key="4">
    <source>
        <dbReference type="RefSeq" id="XP_022742215.1"/>
    </source>
</evidence>
<dbReference type="GeneID" id="111293645"/>
<dbReference type="InterPro" id="IPR013784">
    <property type="entry name" value="Carb-bd-like_fold"/>
</dbReference>
<feature type="region of interest" description="Disordered" evidence="1">
    <location>
        <begin position="363"/>
        <end position="443"/>
    </location>
</feature>
<evidence type="ECO:0000256" key="1">
    <source>
        <dbReference type="SAM" id="MobiDB-lite"/>
    </source>
</evidence>
<evidence type="ECO:0000259" key="2">
    <source>
        <dbReference type="PROSITE" id="PS51166"/>
    </source>
</evidence>
<dbReference type="Pfam" id="PF00686">
    <property type="entry name" value="CBM_20"/>
    <property type="match status" value="1"/>
</dbReference>
<organism evidence="3 4">
    <name type="scientific">Durio zibethinus</name>
    <name type="common">Durian</name>
    <dbReference type="NCBI Taxonomy" id="66656"/>
    <lineage>
        <taxon>Eukaryota</taxon>
        <taxon>Viridiplantae</taxon>
        <taxon>Streptophyta</taxon>
        <taxon>Embryophyta</taxon>
        <taxon>Tracheophyta</taxon>
        <taxon>Spermatophyta</taxon>
        <taxon>Magnoliopsida</taxon>
        <taxon>eudicotyledons</taxon>
        <taxon>Gunneridae</taxon>
        <taxon>Pentapetalae</taxon>
        <taxon>rosids</taxon>
        <taxon>malvids</taxon>
        <taxon>Malvales</taxon>
        <taxon>Malvaceae</taxon>
        <taxon>Helicteroideae</taxon>
        <taxon>Durio</taxon>
    </lineage>
</organism>
<evidence type="ECO:0000313" key="3">
    <source>
        <dbReference type="Proteomes" id="UP000515121"/>
    </source>
</evidence>
<dbReference type="KEGG" id="dzi:111293645"/>
<accession>A0A6P5YPJ7</accession>
<keyword evidence="3" id="KW-1185">Reference proteome</keyword>
<protein>
    <submittedName>
        <fullName evidence="4">Uncharacterized protein LOC111293645 isoform X1</fullName>
    </submittedName>
</protein>
<sequence length="463" mass="51425">MKTLASSCSNAIIDKNRDKGFSCFKDLSRGRAEVCLLPSKELVRIRFFHLLSVQHRLLQPVFSSSFLSPHSQVDLETAETQPEEEDPSKTTHVKFELQKECSFGEHFFLVGDHPMLGLWDPESAIPLTWSEGHVWTVELDIPVGLSIQFKFILKTSTGKLLWQPGPDRIFKSWETENTIIICEDWEEAEYQKLIEEQSLANQDGPLLDSGMAIVAENLIPPKEELESDSNLVSDTDGITSIGKEPFQALSEDLVTVTGNSAPSIEKPLAIVADNISYPTEDFIANANNGVLGVKRTTYPIDAALAISNKNVLVAEDLGNIGRVETLKNPAIPDVEGNPVAHEGSPVLVPGLTPLATVSTEEVMLDEDGKDSTTSASTGANEAKYHKLPKFVQNQENEGEQQEEKTTALPKDEEEQLDNQHIQKPQLAREEHPNPEPFQSNVFQSDIQWGRKTIQKFLSSLRFL</sequence>
<dbReference type="PANTHER" id="PTHR15048">
    <property type="entry name" value="STARCH-BINDING DOMAIN-CONTAINING PROTEIN 1"/>
    <property type="match status" value="1"/>
</dbReference>
<dbReference type="SUPFAM" id="SSF49452">
    <property type="entry name" value="Starch-binding domain-like"/>
    <property type="match status" value="1"/>
</dbReference>
<dbReference type="Gene3D" id="2.60.40.10">
    <property type="entry name" value="Immunoglobulins"/>
    <property type="match status" value="1"/>
</dbReference>
<dbReference type="InterPro" id="IPR002044">
    <property type="entry name" value="CBM20"/>
</dbReference>
<proteinExistence type="predicted"/>
<dbReference type="AlphaFoldDB" id="A0A6P5YPJ7"/>
<feature type="domain" description="CBM20" evidence="2">
    <location>
        <begin position="85"/>
        <end position="187"/>
    </location>
</feature>
<dbReference type="InterPro" id="IPR013783">
    <property type="entry name" value="Ig-like_fold"/>
</dbReference>
<dbReference type="CDD" id="cd05467">
    <property type="entry name" value="CBM20"/>
    <property type="match status" value="1"/>
</dbReference>
<dbReference type="Proteomes" id="UP000515121">
    <property type="component" value="Unplaced"/>
</dbReference>
<dbReference type="OrthoDB" id="550577at2759"/>
<dbReference type="PROSITE" id="PS51166">
    <property type="entry name" value="CBM20"/>
    <property type="match status" value="1"/>
</dbReference>